<organism evidence="1 2">
    <name type="scientific">Cytobacillus praedii</name>
    <dbReference type="NCBI Taxonomy" id="1742358"/>
    <lineage>
        <taxon>Bacteria</taxon>
        <taxon>Bacillati</taxon>
        <taxon>Bacillota</taxon>
        <taxon>Bacilli</taxon>
        <taxon>Bacillales</taxon>
        <taxon>Bacillaceae</taxon>
        <taxon>Cytobacillus</taxon>
    </lineage>
</organism>
<keyword evidence="2" id="KW-1185">Reference proteome</keyword>
<protein>
    <submittedName>
        <fullName evidence="1">Uncharacterized protein</fullName>
    </submittedName>
</protein>
<dbReference type="EMBL" id="SJTH01000086">
    <property type="protein sequence ID" value="TCJ01053.1"/>
    <property type="molecule type" value="Genomic_DNA"/>
</dbReference>
<accession>A0A4R1AVM4</accession>
<evidence type="ECO:0000313" key="2">
    <source>
        <dbReference type="Proteomes" id="UP000293846"/>
    </source>
</evidence>
<name>A0A4R1AVM4_9BACI</name>
<dbReference type="Proteomes" id="UP000293846">
    <property type="component" value="Unassembled WGS sequence"/>
</dbReference>
<reference evidence="1 2" key="1">
    <citation type="submission" date="2019-03" db="EMBL/GenBank/DDBJ databases">
        <authorList>
            <person name="Jensen L."/>
            <person name="Storgaard J."/>
            <person name="Sulaj E."/>
            <person name="Schramm A."/>
            <person name="Marshall I.P.G."/>
        </authorList>
    </citation>
    <scope>NUCLEOTIDE SEQUENCE [LARGE SCALE GENOMIC DNA]</scope>
    <source>
        <strain evidence="1 2">2017H2G3</strain>
    </source>
</reference>
<gene>
    <name evidence="1" type="ORF">E0Y62_25890</name>
</gene>
<proteinExistence type="predicted"/>
<evidence type="ECO:0000313" key="1">
    <source>
        <dbReference type="EMBL" id="TCJ01053.1"/>
    </source>
</evidence>
<dbReference type="RefSeq" id="WP_131239373.1">
    <property type="nucleotide sequence ID" value="NZ_SJTH01000086.1"/>
</dbReference>
<comment type="caution">
    <text evidence="1">The sequence shown here is derived from an EMBL/GenBank/DDBJ whole genome shotgun (WGS) entry which is preliminary data.</text>
</comment>
<dbReference type="AlphaFoldDB" id="A0A4R1AVM4"/>
<sequence>MNDRICMVCKEYNNGVNQTVRLRENDKKYIDIEGHVKCTDDLHEKIKNVPELKKKSISKVLEEVGLIL</sequence>